<keyword evidence="18" id="KW-0391">Immunity</keyword>
<keyword evidence="10 32" id="KW-0808">Transferase</keyword>
<dbReference type="Gene3D" id="2.20.25.630">
    <property type="match status" value="1"/>
</dbReference>
<dbReference type="GO" id="GO:0006302">
    <property type="term" value="P:double-strand break repair"/>
    <property type="evidence" value="ECO:0007669"/>
    <property type="project" value="TreeGrafter"/>
</dbReference>
<evidence type="ECO:0000256" key="24">
    <source>
        <dbReference type="ARBA" id="ARBA00023242"/>
    </source>
</evidence>
<keyword evidence="6" id="KW-1017">Isopeptide bond</keyword>
<comment type="subcellular location">
    <subcellularLocation>
        <location evidence="1">Chromosome</location>
    </subcellularLocation>
    <subcellularLocation>
        <location evidence="2">Cytoplasm</location>
        <location evidence="2">Cytosol</location>
    </subcellularLocation>
    <subcellularLocation>
        <location evidence="3">Nucleus</location>
        <location evidence="3">Nucleolus</location>
    </subcellularLocation>
</comment>
<comment type="catalytic activity">
    <reaction evidence="30">
        <text>L-tyrosyl-[protein] + NAD(+) = O-(ADP-D-ribosyl)-L-tyrosyl-[protein] + nicotinamide + H(+)</text>
        <dbReference type="Rhea" id="RHEA:58236"/>
        <dbReference type="Rhea" id="RHEA-COMP:10136"/>
        <dbReference type="Rhea" id="RHEA-COMP:15092"/>
        <dbReference type="ChEBI" id="CHEBI:15378"/>
        <dbReference type="ChEBI" id="CHEBI:17154"/>
        <dbReference type="ChEBI" id="CHEBI:46858"/>
        <dbReference type="ChEBI" id="CHEBI:57540"/>
        <dbReference type="ChEBI" id="CHEBI:142557"/>
    </reaction>
    <physiologicalReaction direction="left-to-right" evidence="30">
        <dbReference type="Rhea" id="RHEA:58237"/>
    </physiologicalReaction>
</comment>
<evidence type="ECO:0000256" key="28">
    <source>
        <dbReference type="ARBA" id="ARBA00033987"/>
    </source>
</evidence>
<dbReference type="SUPFAM" id="SSF57716">
    <property type="entry name" value="Glucocorticoid receptor-like (DNA-binding domain)"/>
    <property type="match status" value="2"/>
</dbReference>
<keyword evidence="14" id="KW-0227">DNA damage</keyword>
<dbReference type="GO" id="GO:0003950">
    <property type="term" value="F:NAD+ poly-ADP-ribosyltransferase activity"/>
    <property type="evidence" value="ECO:0007669"/>
    <property type="project" value="UniProtKB-UniRule"/>
</dbReference>
<keyword evidence="16" id="KW-0863">Zinc-finger</keyword>
<keyword evidence="23" id="KW-0234">DNA repair</keyword>
<dbReference type="RefSeq" id="XP_032819895.1">
    <property type="nucleotide sequence ID" value="XM_032964004.1"/>
</dbReference>
<dbReference type="CTD" id="142"/>
<dbReference type="Pfam" id="PF02877">
    <property type="entry name" value="PARP_reg"/>
    <property type="match status" value="1"/>
</dbReference>
<evidence type="ECO:0000256" key="4">
    <source>
        <dbReference type="ARBA" id="ARBA00022454"/>
    </source>
</evidence>
<dbReference type="CDD" id="cd01437">
    <property type="entry name" value="parp_like"/>
    <property type="match status" value="1"/>
</dbReference>
<dbReference type="GO" id="GO:0070212">
    <property type="term" value="P:protein poly-ADP-ribosylation"/>
    <property type="evidence" value="ECO:0007669"/>
    <property type="project" value="TreeGrafter"/>
</dbReference>
<keyword evidence="15" id="KW-0013">ADP-ribosylation</keyword>
<dbReference type="PROSITE" id="PS51060">
    <property type="entry name" value="PARP_ALPHA_HD"/>
    <property type="match status" value="1"/>
</dbReference>
<keyword evidence="17" id="KW-0862">Zinc</keyword>
<comment type="catalytic activity">
    <reaction evidence="31">
        <text>L-seryl-[protein] + NAD(+) = O-(ADP-D-ribosyl)-L-seryl-[protein] + nicotinamide + H(+)</text>
        <dbReference type="Rhea" id="RHEA:58232"/>
        <dbReference type="Rhea" id="RHEA-COMP:9863"/>
        <dbReference type="Rhea" id="RHEA-COMP:15091"/>
        <dbReference type="ChEBI" id="CHEBI:15378"/>
        <dbReference type="ChEBI" id="CHEBI:17154"/>
        <dbReference type="ChEBI" id="CHEBI:29999"/>
        <dbReference type="ChEBI" id="CHEBI:57540"/>
        <dbReference type="ChEBI" id="CHEBI:142556"/>
    </reaction>
    <physiologicalReaction direction="left-to-right" evidence="31">
        <dbReference type="Rhea" id="RHEA:58233"/>
    </physiologicalReaction>
</comment>
<dbReference type="FunFam" id="3.90.228.10:FF:000002">
    <property type="entry name" value="Poly [ADP-ribose] polymerase"/>
    <property type="match status" value="1"/>
</dbReference>
<evidence type="ECO:0000256" key="7">
    <source>
        <dbReference type="ARBA" id="ARBA00022533"/>
    </source>
</evidence>
<dbReference type="FunFam" id="1.10.20.130:FF:000001">
    <property type="entry name" value="Poly [ADP-ribose] polymerase"/>
    <property type="match status" value="1"/>
</dbReference>
<dbReference type="SUPFAM" id="SSF47587">
    <property type="entry name" value="Domain of poly(ADP-ribose) polymerase"/>
    <property type="match status" value="1"/>
</dbReference>
<evidence type="ECO:0000259" key="35">
    <source>
        <dbReference type="PROSITE" id="PS50172"/>
    </source>
</evidence>
<dbReference type="InterPro" id="IPR001357">
    <property type="entry name" value="BRCT_dom"/>
</dbReference>
<feature type="region of interest" description="Disordered" evidence="33">
    <location>
        <begin position="497"/>
        <end position="526"/>
    </location>
</feature>
<dbReference type="GeneID" id="116947824"/>
<protein>
    <recommendedName>
        <fullName evidence="32">Poly [ADP-ribose] polymerase</fullName>
        <shortName evidence="32">PARP</shortName>
        <ecNumber evidence="32">2.4.2.-</ecNumber>
    </recommendedName>
</protein>
<dbReference type="SMART" id="SM01336">
    <property type="entry name" value="zf-PARP"/>
    <property type="match status" value="2"/>
</dbReference>
<evidence type="ECO:0000256" key="11">
    <source>
        <dbReference type="ARBA" id="ARBA00022695"/>
    </source>
</evidence>
<evidence type="ECO:0000256" key="31">
    <source>
        <dbReference type="ARBA" id="ARBA00048575"/>
    </source>
</evidence>
<evidence type="ECO:0000256" key="3">
    <source>
        <dbReference type="ARBA" id="ARBA00004604"/>
    </source>
</evidence>
<reference evidence="40" key="1">
    <citation type="submission" date="2025-08" db="UniProtKB">
        <authorList>
            <consortium name="RefSeq"/>
        </authorList>
    </citation>
    <scope>IDENTIFICATION</scope>
    <source>
        <tissue evidence="40">Sperm</tissue>
    </source>
</reference>
<feature type="compositionally biased region" description="Basic and acidic residues" evidence="33">
    <location>
        <begin position="506"/>
        <end position="526"/>
    </location>
</feature>
<keyword evidence="19" id="KW-0805">Transcription regulation</keyword>
<dbReference type="KEGG" id="pmrn:116947824"/>
<dbReference type="Gene3D" id="1.20.142.10">
    <property type="entry name" value="Poly(ADP-ribose) polymerase, regulatory domain"/>
    <property type="match status" value="1"/>
</dbReference>
<keyword evidence="8" id="KW-0399">Innate immunity</keyword>
<dbReference type="Pfam" id="PF00533">
    <property type="entry name" value="BRCT"/>
    <property type="match status" value="1"/>
</dbReference>
<feature type="domain" description="WGR" evidence="38">
    <location>
        <begin position="548"/>
        <end position="644"/>
    </location>
</feature>
<dbReference type="PROSITE" id="PS50064">
    <property type="entry name" value="ZF_PARP_2"/>
    <property type="match status" value="2"/>
</dbReference>
<dbReference type="InterPro" id="IPR050800">
    <property type="entry name" value="ARTD/PARP"/>
</dbReference>
<dbReference type="PROSITE" id="PS00347">
    <property type="entry name" value="ZF_PARP_1"/>
    <property type="match status" value="1"/>
</dbReference>
<evidence type="ECO:0000256" key="17">
    <source>
        <dbReference type="ARBA" id="ARBA00022833"/>
    </source>
</evidence>
<dbReference type="CDD" id="cd17747">
    <property type="entry name" value="BRCT_PARP1"/>
    <property type="match status" value="1"/>
</dbReference>
<dbReference type="InterPro" id="IPR008288">
    <property type="entry name" value="PARP"/>
</dbReference>
<dbReference type="SUPFAM" id="SSF56399">
    <property type="entry name" value="ADP-ribosylation"/>
    <property type="match status" value="1"/>
</dbReference>
<keyword evidence="24" id="KW-0539">Nucleus</keyword>
<dbReference type="GO" id="GO:0051287">
    <property type="term" value="F:NAD binding"/>
    <property type="evidence" value="ECO:0007669"/>
    <property type="project" value="InterPro"/>
</dbReference>
<dbReference type="PANTHER" id="PTHR10459">
    <property type="entry name" value="DNA LIGASE"/>
    <property type="match status" value="1"/>
</dbReference>
<evidence type="ECO:0000256" key="6">
    <source>
        <dbReference type="ARBA" id="ARBA00022499"/>
    </source>
</evidence>
<dbReference type="PROSITE" id="PS50172">
    <property type="entry name" value="BRCT"/>
    <property type="match status" value="1"/>
</dbReference>
<keyword evidence="39" id="KW-1185">Reference proteome</keyword>
<keyword evidence="11" id="KW-0548">Nucleotidyltransferase</keyword>
<dbReference type="Pfam" id="PF08063">
    <property type="entry name" value="Zn_ribbon_PADR1"/>
    <property type="match status" value="1"/>
</dbReference>
<dbReference type="InterPro" id="IPR049296">
    <property type="entry name" value="PARP1-like_PADR1_N"/>
</dbReference>
<keyword evidence="21" id="KW-0238">DNA-binding</keyword>
<feature type="domain" description="PARP catalytic" evidence="36">
    <location>
        <begin position="796"/>
        <end position="1022"/>
    </location>
</feature>
<keyword evidence="9 32" id="KW-0328">Glycosyltransferase</keyword>
<evidence type="ECO:0000313" key="40">
    <source>
        <dbReference type="RefSeq" id="XP_032819895.1"/>
    </source>
</evidence>
<evidence type="ECO:0000256" key="27">
    <source>
        <dbReference type="ARBA" id="ARBA00024347"/>
    </source>
</evidence>
<dbReference type="SMART" id="SM01335">
    <property type="entry name" value="PADR1"/>
    <property type="match status" value="1"/>
</dbReference>
<feature type="domain" description="BRCT" evidence="35">
    <location>
        <begin position="392"/>
        <end position="468"/>
    </location>
</feature>
<evidence type="ECO:0000259" key="38">
    <source>
        <dbReference type="PROSITE" id="PS51977"/>
    </source>
</evidence>
<evidence type="ECO:0000256" key="12">
    <source>
        <dbReference type="ARBA" id="ARBA00022723"/>
    </source>
</evidence>
<dbReference type="Pfam" id="PF00645">
    <property type="entry name" value="zf-PARP"/>
    <property type="match status" value="2"/>
</dbReference>
<gene>
    <name evidence="40" type="primary">PARP1</name>
</gene>
<dbReference type="PROSITE" id="PS51977">
    <property type="entry name" value="WGR"/>
    <property type="match status" value="1"/>
</dbReference>
<keyword evidence="20 32" id="KW-0520">NAD</keyword>
<dbReference type="Pfam" id="PF00644">
    <property type="entry name" value="PARP"/>
    <property type="match status" value="1"/>
</dbReference>
<dbReference type="FunFam" id="1.20.142.10:FF:000001">
    <property type="entry name" value="Poly [ADP-ribose] polymerase"/>
    <property type="match status" value="1"/>
</dbReference>
<dbReference type="InterPro" id="IPR038650">
    <property type="entry name" value="PADR1_C_dom_sf"/>
</dbReference>
<keyword evidence="12" id="KW-0479">Metal-binding</keyword>
<comment type="catalytic activity">
    <reaction evidence="25">
        <text>L-glutamyl-[protein] + NAD(+) = 5-O-(ADP-D-ribosyl)-L-glutamyl-[protein] + nicotinamide</text>
        <dbReference type="Rhea" id="RHEA:58224"/>
        <dbReference type="Rhea" id="RHEA-COMP:10208"/>
        <dbReference type="Rhea" id="RHEA-COMP:15089"/>
        <dbReference type="ChEBI" id="CHEBI:17154"/>
        <dbReference type="ChEBI" id="CHEBI:29973"/>
        <dbReference type="ChEBI" id="CHEBI:57540"/>
        <dbReference type="ChEBI" id="CHEBI:142540"/>
    </reaction>
    <physiologicalReaction direction="left-to-right" evidence="25">
        <dbReference type="Rhea" id="RHEA:58225"/>
    </physiologicalReaction>
</comment>
<evidence type="ECO:0000259" key="34">
    <source>
        <dbReference type="PROSITE" id="PS50064"/>
    </source>
</evidence>
<dbReference type="PROSITE" id="PS51059">
    <property type="entry name" value="PARP_CATALYTIC"/>
    <property type="match status" value="1"/>
</dbReference>
<dbReference type="InterPro" id="IPR012982">
    <property type="entry name" value="PARP1-like_PADR1_Zn_ribbon"/>
</dbReference>
<dbReference type="InterPro" id="IPR012317">
    <property type="entry name" value="Poly(ADP-ribose)pol_cat_dom"/>
</dbReference>
<keyword evidence="5" id="KW-0963">Cytoplasm</keyword>
<evidence type="ECO:0000259" key="36">
    <source>
        <dbReference type="PROSITE" id="PS51059"/>
    </source>
</evidence>
<evidence type="ECO:0000256" key="26">
    <source>
        <dbReference type="ARBA" id="ARBA00024164"/>
    </source>
</evidence>
<feature type="domain" description="PARP-type" evidence="34">
    <location>
        <begin position="111"/>
        <end position="201"/>
    </location>
</feature>
<feature type="domain" description="PARP alpha-helical" evidence="37">
    <location>
        <begin position="668"/>
        <end position="785"/>
    </location>
</feature>
<evidence type="ECO:0000256" key="29">
    <source>
        <dbReference type="ARBA" id="ARBA00048241"/>
    </source>
</evidence>
<evidence type="ECO:0000256" key="19">
    <source>
        <dbReference type="ARBA" id="ARBA00023015"/>
    </source>
</evidence>
<dbReference type="InterPro" id="IPR001510">
    <property type="entry name" value="Znf_PARP"/>
</dbReference>
<dbReference type="CDD" id="cd08001">
    <property type="entry name" value="WGR_PARP1_like"/>
    <property type="match status" value="1"/>
</dbReference>
<dbReference type="Gene3D" id="1.10.20.130">
    <property type="match status" value="1"/>
</dbReference>
<evidence type="ECO:0000256" key="9">
    <source>
        <dbReference type="ARBA" id="ARBA00022676"/>
    </source>
</evidence>
<dbReference type="InterPro" id="IPR036616">
    <property type="entry name" value="Poly(ADP-ribose)pol_reg_dom_sf"/>
</dbReference>
<dbReference type="GO" id="GO:0016779">
    <property type="term" value="F:nucleotidyltransferase activity"/>
    <property type="evidence" value="ECO:0007669"/>
    <property type="project" value="UniProtKB-KW"/>
</dbReference>
<dbReference type="GO" id="GO:0005730">
    <property type="term" value="C:nucleolus"/>
    <property type="evidence" value="ECO:0007669"/>
    <property type="project" value="UniProtKB-SubCell"/>
</dbReference>
<organism evidence="39 40">
    <name type="scientific">Petromyzon marinus</name>
    <name type="common">Sea lamprey</name>
    <dbReference type="NCBI Taxonomy" id="7757"/>
    <lineage>
        <taxon>Eukaryota</taxon>
        <taxon>Metazoa</taxon>
        <taxon>Chordata</taxon>
        <taxon>Craniata</taxon>
        <taxon>Vertebrata</taxon>
        <taxon>Cyclostomata</taxon>
        <taxon>Hyperoartia</taxon>
        <taxon>Petromyzontiformes</taxon>
        <taxon>Petromyzontidae</taxon>
        <taxon>Petromyzon</taxon>
    </lineage>
</organism>
<dbReference type="GO" id="GO:0045087">
    <property type="term" value="P:innate immune response"/>
    <property type="evidence" value="ECO:0007669"/>
    <property type="project" value="UniProtKB-KW"/>
</dbReference>
<dbReference type="Pfam" id="PF05406">
    <property type="entry name" value="WGR"/>
    <property type="match status" value="1"/>
</dbReference>
<dbReference type="GO" id="GO:0003677">
    <property type="term" value="F:DNA binding"/>
    <property type="evidence" value="ECO:0007669"/>
    <property type="project" value="UniProtKB-KW"/>
</dbReference>
<evidence type="ECO:0000256" key="23">
    <source>
        <dbReference type="ARBA" id="ARBA00023204"/>
    </source>
</evidence>
<name>A0AAJ7TL60_PETMA</name>
<dbReference type="Gene3D" id="3.90.228.10">
    <property type="match status" value="1"/>
</dbReference>
<evidence type="ECO:0000256" key="21">
    <source>
        <dbReference type="ARBA" id="ARBA00023125"/>
    </source>
</evidence>
<evidence type="ECO:0000256" key="33">
    <source>
        <dbReference type="SAM" id="MobiDB-lite"/>
    </source>
</evidence>
<evidence type="ECO:0000256" key="18">
    <source>
        <dbReference type="ARBA" id="ARBA00022859"/>
    </source>
</evidence>
<evidence type="ECO:0000256" key="30">
    <source>
        <dbReference type="ARBA" id="ARBA00048339"/>
    </source>
</evidence>
<sequence>MADKPFKAEYAKSSRASCKKCGGNIEKDCLRLAVMVQSPRFDGKVPQWHHFQCFWKRARPLTQADVDGFSELRSADQDRIKKHIEGSADGEGKSSGKANGGAAASNTLPDFLVEYAKSNRSKCKGCDDKIEKDDVRISRKMINIEKPHLGMIDHWYHTNCFVEHRDTLGFLSTYGANQIGGFTRLNANDKKAVETLLGTVVVDGKRKAEDQVDEVAKKIKLESMQQKEEEEKMLKKQSNVIWSFKDGLKSCSDEIDLKELLIANKQAVPSGESAVLERLADGMAFGALLPCAECKDGQLVCMSDAYRCSGNISGWTKCTFSTKTPKRNEWIIPKEFKDVPFLKKYKYKQRERVFMSAQATTSPPRAATVATATVATAATKSGEAPGTSAGAVPGKLLAGKALCLVGKLQKSRDDIKALVEKLGGKMTSTVPKADFCISTKKEVEKMSKKIAEAQTCNVCVVAEDLLTEASGRPLAELVSAHRLSTWGAPIKVEQEPTVKTEPVLEVPKEASAKSSKRKSEGQKAEANKLKLTVKGRAAVDPLSNLVDVAHVLEDRGMIYGAAMSLVDVERGTNSYYKLQLLECDLNRKYWVFRSWGRLGTTIGGTKLEKMKSREDAVEHFCQLYYDKTGNKWNARNFVKYPNKFYPVETDYGQDDEDIHDLKAMAGTNSKLAKPIQELLRMIFDIDSMKRTMVEFEIDLCKMPLGKLSRKQIQSAYSVLGDAQKLVSESGLTSLIQDLSNKFYTLIPHDFGMKKPTLLDNLDYIKMKVDMLDNLMDIEVAYSLLNPKDETSGGKKDLLDASYEKLHTTIEVLGKDTEEFRVILEYVTNTHAHTHDAYELEVEEVFKVSRDGEFQRYRPFRELHNRQLLWHGSRMTNYAGILSKGLRIAPKEAPVTGYMFGKGVYFADMVSKSANYCHTSPSNPTGLILLAEVALGNMHELKQSESITKLPKGTHSVKGVGKTAPDPKKTVTLNGVQVPIGNPSATGINDTSLLYNEYIVYDVAQVNIKYLLKLNFKYKMQLW</sequence>
<comment type="catalytic activity">
    <reaction evidence="29">
        <text>L-histidyl-[protein] + NAD(+) = N(tele)-(ADP-D-ribosyl)-L-histidyl-[protein] + nicotinamide + H(+)</text>
        <dbReference type="Rhea" id="RHEA:72071"/>
        <dbReference type="Rhea" id="RHEA-COMP:9745"/>
        <dbReference type="Rhea" id="RHEA-COMP:18085"/>
        <dbReference type="ChEBI" id="CHEBI:15378"/>
        <dbReference type="ChEBI" id="CHEBI:17154"/>
        <dbReference type="ChEBI" id="CHEBI:29979"/>
        <dbReference type="ChEBI" id="CHEBI:57540"/>
        <dbReference type="ChEBI" id="CHEBI:191398"/>
    </reaction>
    <physiologicalReaction direction="left-to-right" evidence="29">
        <dbReference type="Rhea" id="RHEA:72072"/>
    </physiologicalReaction>
</comment>
<evidence type="ECO:0000256" key="25">
    <source>
        <dbReference type="ARBA" id="ARBA00024159"/>
    </source>
</evidence>
<comment type="similarity">
    <text evidence="27">Belongs to the ARTD/PARP family.</text>
</comment>
<evidence type="ECO:0000259" key="37">
    <source>
        <dbReference type="PROSITE" id="PS51060"/>
    </source>
</evidence>
<dbReference type="GO" id="GO:0005694">
    <property type="term" value="C:chromosome"/>
    <property type="evidence" value="ECO:0007669"/>
    <property type="project" value="UniProtKB-SubCell"/>
</dbReference>
<dbReference type="Gene3D" id="3.30.1740.10">
    <property type="entry name" value="Zinc finger, PARP-type"/>
    <property type="match status" value="2"/>
</dbReference>
<dbReference type="Proteomes" id="UP001318040">
    <property type="component" value="Chromosome 31"/>
</dbReference>
<dbReference type="InterPro" id="IPR036420">
    <property type="entry name" value="BRCT_dom_sf"/>
</dbReference>
<dbReference type="InterPro" id="IPR036930">
    <property type="entry name" value="WGR_dom_sf"/>
</dbReference>
<dbReference type="FunFam" id="2.20.25.630:FF:000001">
    <property type="entry name" value="Poly [ADP-ribose] polymerase"/>
    <property type="match status" value="1"/>
</dbReference>
<evidence type="ECO:0000256" key="5">
    <source>
        <dbReference type="ARBA" id="ARBA00022490"/>
    </source>
</evidence>
<dbReference type="InterPro" id="IPR036957">
    <property type="entry name" value="Znf_PARP_sf"/>
</dbReference>
<dbReference type="GO" id="GO:0008270">
    <property type="term" value="F:zinc ion binding"/>
    <property type="evidence" value="ECO:0007669"/>
    <property type="project" value="UniProtKB-KW"/>
</dbReference>
<dbReference type="SMART" id="SM00773">
    <property type="entry name" value="WGR"/>
    <property type="match status" value="1"/>
</dbReference>
<evidence type="ECO:0000256" key="1">
    <source>
        <dbReference type="ARBA" id="ARBA00004286"/>
    </source>
</evidence>
<dbReference type="AlphaFoldDB" id="A0AAJ7TL60"/>
<comment type="catalytic activity">
    <reaction evidence="28">
        <text>NAD(+) + (ADP-D-ribosyl)n-acceptor = nicotinamide + (ADP-D-ribosyl)n+1-acceptor + H(+).</text>
        <dbReference type="EC" id="2.4.2.30"/>
    </reaction>
</comment>
<evidence type="ECO:0000256" key="13">
    <source>
        <dbReference type="ARBA" id="ARBA00022737"/>
    </source>
</evidence>
<evidence type="ECO:0000256" key="32">
    <source>
        <dbReference type="RuleBase" id="RU362114"/>
    </source>
</evidence>
<accession>A0AAJ7TL60</accession>
<evidence type="ECO:0000256" key="20">
    <source>
        <dbReference type="ARBA" id="ARBA00023027"/>
    </source>
</evidence>
<proteinExistence type="inferred from homology"/>
<feature type="domain" description="PARP-type" evidence="34">
    <location>
        <begin position="6"/>
        <end position="88"/>
    </location>
</feature>
<dbReference type="InterPro" id="IPR004102">
    <property type="entry name" value="Poly(ADP-ribose)pol_reg_dom"/>
</dbReference>
<dbReference type="GO" id="GO:1990404">
    <property type="term" value="F:NAD+-protein mono-ADP-ribosyltransferase activity"/>
    <property type="evidence" value="ECO:0007669"/>
    <property type="project" value="TreeGrafter"/>
</dbReference>
<dbReference type="PIRSF" id="PIRSF000489">
    <property type="entry name" value="NAD_ADPRT"/>
    <property type="match status" value="1"/>
</dbReference>
<dbReference type="SMART" id="SM00292">
    <property type="entry name" value="BRCT"/>
    <property type="match status" value="1"/>
</dbReference>
<dbReference type="EC" id="2.4.2.-" evidence="32"/>
<keyword evidence="4" id="KW-0158">Chromosome</keyword>
<dbReference type="GO" id="GO:0005829">
    <property type="term" value="C:cytosol"/>
    <property type="evidence" value="ECO:0007669"/>
    <property type="project" value="UniProtKB-SubCell"/>
</dbReference>
<dbReference type="InterPro" id="IPR008893">
    <property type="entry name" value="WGR_domain"/>
</dbReference>
<keyword evidence="13" id="KW-0677">Repeat</keyword>
<evidence type="ECO:0000256" key="14">
    <source>
        <dbReference type="ARBA" id="ARBA00022763"/>
    </source>
</evidence>
<dbReference type="PROSITE" id="PS52007">
    <property type="entry name" value="PADR1"/>
    <property type="match status" value="1"/>
</dbReference>
<evidence type="ECO:0000256" key="16">
    <source>
        <dbReference type="ARBA" id="ARBA00022771"/>
    </source>
</evidence>
<evidence type="ECO:0000256" key="10">
    <source>
        <dbReference type="ARBA" id="ARBA00022679"/>
    </source>
</evidence>
<dbReference type="Pfam" id="PF21728">
    <property type="entry name" value="PADR1_N"/>
    <property type="match status" value="1"/>
</dbReference>
<comment type="catalytic activity">
    <reaction evidence="26">
        <text>L-aspartyl-[protein] + NAD(+) = 4-O-(ADP-D-ribosyl)-L-aspartyl-[protein] + nicotinamide</text>
        <dbReference type="Rhea" id="RHEA:54424"/>
        <dbReference type="Rhea" id="RHEA-COMP:9867"/>
        <dbReference type="Rhea" id="RHEA-COMP:13832"/>
        <dbReference type="ChEBI" id="CHEBI:17154"/>
        <dbReference type="ChEBI" id="CHEBI:29961"/>
        <dbReference type="ChEBI" id="CHEBI:57540"/>
        <dbReference type="ChEBI" id="CHEBI:138102"/>
    </reaction>
    <physiologicalReaction direction="left-to-right" evidence="26">
        <dbReference type="Rhea" id="RHEA:54425"/>
    </physiologicalReaction>
</comment>
<evidence type="ECO:0000256" key="22">
    <source>
        <dbReference type="ARBA" id="ARBA00023163"/>
    </source>
</evidence>
<keyword evidence="7" id="KW-0021">Allosteric enzyme</keyword>
<evidence type="ECO:0000313" key="39">
    <source>
        <dbReference type="Proteomes" id="UP001318040"/>
    </source>
</evidence>
<dbReference type="SUPFAM" id="SSF52113">
    <property type="entry name" value="BRCT domain"/>
    <property type="match status" value="1"/>
</dbReference>
<dbReference type="SUPFAM" id="SSF142921">
    <property type="entry name" value="WGR domain-like"/>
    <property type="match status" value="1"/>
</dbReference>
<evidence type="ECO:0000256" key="15">
    <source>
        <dbReference type="ARBA" id="ARBA00022765"/>
    </source>
</evidence>
<evidence type="ECO:0000256" key="2">
    <source>
        <dbReference type="ARBA" id="ARBA00004514"/>
    </source>
</evidence>
<evidence type="ECO:0000256" key="8">
    <source>
        <dbReference type="ARBA" id="ARBA00022588"/>
    </source>
</evidence>
<keyword evidence="22" id="KW-0804">Transcription</keyword>
<dbReference type="PANTHER" id="PTHR10459:SF112">
    <property type="entry name" value="POLY [ADP-RIBOSE] POLYMERASE 1"/>
    <property type="match status" value="1"/>
</dbReference>
<dbReference type="Gene3D" id="3.40.50.10190">
    <property type="entry name" value="BRCT domain"/>
    <property type="match status" value="1"/>
</dbReference>